<evidence type="ECO:0000259" key="2">
    <source>
        <dbReference type="Pfam" id="PF01551"/>
    </source>
</evidence>
<evidence type="ECO:0000256" key="1">
    <source>
        <dbReference type="SAM" id="Phobius"/>
    </source>
</evidence>
<protein>
    <submittedName>
        <fullName evidence="3">Metalloendopeptidase</fullName>
    </submittedName>
</protein>
<feature type="transmembrane region" description="Helical" evidence="1">
    <location>
        <begin position="31"/>
        <end position="53"/>
    </location>
</feature>
<accession>A0A388TLS3</accession>
<dbReference type="InterPro" id="IPR016047">
    <property type="entry name" value="M23ase_b-sheet_dom"/>
</dbReference>
<name>A0A388TLS3_9BACT</name>
<keyword evidence="1" id="KW-1133">Transmembrane helix</keyword>
<keyword evidence="1" id="KW-0472">Membrane</keyword>
<dbReference type="CDD" id="cd12797">
    <property type="entry name" value="M23_peptidase"/>
    <property type="match status" value="1"/>
</dbReference>
<organism evidence="3 4">
    <name type="scientific">Candidatus Termititenax dinenymphae</name>
    <dbReference type="NCBI Taxonomy" id="2218523"/>
    <lineage>
        <taxon>Bacteria</taxon>
        <taxon>Bacillati</taxon>
        <taxon>Candidatus Margulisiibacteriota</taxon>
        <taxon>Candidatus Termititenacia</taxon>
        <taxon>Candidatus Termititenacales</taxon>
        <taxon>Candidatus Termititenacaceae</taxon>
        <taxon>Candidatus Termititenax</taxon>
    </lineage>
</organism>
<feature type="domain" description="M23ase beta-sheet core" evidence="2">
    <location>
        <begin position="354"/>
        <end position="449"/>
    </location>
</feature>
<proteinExistence type="predicted"/>
<dbReference type="Proteomes" id="UP000282196">
    <property type="component" value="Unassembled WGS sequence"/>
</dbReference>
<dbReference type="AlphaFoldDB" id="A0A388TLS3"/>
<dbReference type="SUPFAM" id="SSF51261">
    <property type="entry name" value="Duplicated hybrid motif"/>
    <property type="match status" value="1"/>
</dbReference>
<dbReference type="EMBL" id="BGZP01000010">
    <property type="protein sequence ID" value="GBR77650.1"/>
    <property type="molecule type" value="Genomic_DNA"/>
</dbReference>
<dbReference type="Gene3D" id="2.70.70.10">
    <property type="entry name" value="Glucose Permease (Domain IIA)"/>
    <property type="match status" value="1"/>
</dbReference>
<reference evidence="3 4" key="1">
    <citation type="journal article" date="2019" name="ISME J.">
        <title>Genome analyses of uncultured TG2/ZB3 bacteria in 'Margulisbacteria' specifically attached to ectosymbiotic spirochetes of protists in the termite gut.</title>
        <authorList>
            <person name="Utami Y.D."/>
            <person name="Kuwahara H."/>
            <person name="Igai K."/>
            <person name="Murakami T."/>
            <person name="Sugaya K."/>
            <person name="Morikawa T."/>
            <person name="Nagura Y."/>
            <person name="Yuki M."/>
            <person name="Deevong P."/>
            <person name="Inoue T."/>
            <person name="Kihara K."/>
            <person name="Lo N."/>
            <person name="Yamada A."/>
            <person name="Ohkuma M."/>
            <person name="Hongoh Y."/>
        </authorList>
    </citation>
    <scope>NUCLEOTIDE SEQUENCE [LARGE SCALE GENOMIC DNA]</scope>
    <source>
        <strain evidence="3">RsDinE6-01</strain>
    </source>
</reference>
<dbReference type="PANTHER" id="PTHR21666">
    <property type="entry name" value="PEPTIDASE-RELATED"/>
    <property type="match status" value="1"/>
</dbReference>
<keyword evidence="1" id="KW-0812">Transmembrane</keyword>
<dbReference type="InterPro" id="IPR011055">
    <property type="entry name" value="Dup_hybrid_motif"/>
</dbReference>
<dbReference type="GO" id="GO:0004222">
    <property type="term" value="F:metalloendopeptidase activity"/>
    <property type="evidence" value="ECO:0007669"/>
    <property type="project" value="TreeGrafter"/>
</dbReference>
<evidence type="ECO:0000313" key="4">
    <source>
        <dbReference type="Proteomes" id="UP000282196"/>
    </source>
</evidence>
<sequence length="464" mass="53020">MTQAKRNFVQMGHITFAFCPSDGYAPFYLHFSYMALMLFVLLSVMMGSFTAYVTHNAEQLLRATTDYRNILSENQLLHTKIRIATAKQAQFKSHIHNLKTQEEEIKELLNNSFAEMQPSAEELHAYPLVTTHRIVSKTGEFGRVLIDNNIVIEYFDDTAKPMAFQRALVTAEKLKELLASRTPLRKYAVKKTGNSVYAYINNQPIFVVLESDLQKLDEPMSGHKLADYWLKNIKTSLVKQQRTVSIAEKIPFLSKEHRQKSNIYKTLYPSINYPAYIVTLDSSETNHQIKRVEHLLKLSQQEISTYRKSFQELKNNVQAYQYRFDYTPSIPPVRNSYVVSNFGWRQHPILHVLRFHSGVDLPSWHGAPIHATAAGTVKNAGWSSSYGYYIEIDHGGGFSTLYGHNSANLVTANQQIDKNQLIAYVGATGLAAGDHCHYEVHYFNRPVDPGRFLNLNIFTANQNL</sequence>
<dbReference type="Pfam" id="PF01551">
    <property type="entry name" value="Peptidase_M23"/>
    <property type="match status" value="1"/>
</dbReference>
<comment type="caution">
    <text evidence="3">The sequence shown here is derived from an EMBL/GenBank/DDBJ whole genome shotgun (WGS) entry which is preliminary data.</text>
</comment>
<evidence type="ECO:0000313" key="3">
    <source>
        <dbReference type="EMBL" id="GBR77650.1"/>
    </source>
</evidence>
<keyword evidence="4" id="KW-1185">Reference proteome</keyword>
<gene>
    <name evidence="3" type="ORF">RDn1_309</name>
</gene>
<dbReference type="PANTHER" id="PTHR21666:SF270">
    <property type="entry name" value="MUREIN HYDROLASE ACTIVATOR ENVC"/>
    <property type="match status" value="1"/>
</dbReference>
<dbReference type="InterPro" id="IPR050570">
    <property type="entry name" value="Cell_wall_metabolism_enzyme"/>
</dbReference>